<keyword evidence="3" id="KW-1185">Reference proteome</keyword>
<gene>
    <name evidence="2" type="ORF">FHP05_10140</name>
</gene>
<feature type="transmembrane region" description="Helical" evidence="1">
    <location>
        <begin position="110"/>
        <end position="133"/>
    </location>
</feature>
<sequence>MGKIIEFAWHKIAMVAIMYYYSLCFTTLCLPLIWWHYRLQITNYYIISISTLLLGALILNTILAKTYPIKADELNKGFRKKMILNIFVGKFPLDLLFFTVILVLTDNVVLSLYFLLFLISGAYFWFCILRGYILARKNHKGSEINNSIPLKGKVLVFCIPVSLLLGYLILL</sequence>
<feature type="transmembrane region" description="Helical" evidence="1">
    <location>
        <begin position="154"/>
        <end position="170"/>
    </location>
</feature>
<feature type="transmembrane region" description="Helical" evidence="1">
    <location>
        <begin position="43"/>
        <end position="63"/>
    </location>
</feature>
<evidence type="ECO:0000313" key="2">
    <source>
        <dbReference type="EMBL" id="TXL64039.1"/>
    </source>
</evidence>
<organism evidence="2 3">
    <name type="scientific">Cerasibacillus terrae</name>
    <dbReference type="NCBI Taxonomy" id="2498845"/>
    <lineage>
        <taxon>Bacteria</taxon>
        <taxon>Bacillati</taxon>
        <taxon>Bacillota</taxon>
        <taxon>Bacilli</taxon>
        <taxon>Bacillales</taxon>
        <taxon>Bacillaceae</taxon>
        <taxon>Cerasibacillus</taxon>
    </lineage>
</organism>
<proteinExistence type="predicted"/>
<feature type="transmembrane region" description="Helical" evidence="1">
    <location>
        <begin position="83"/>
        <end position="104"/>
    </location>
</feature>
<protein>
    <submittedName>
        <fullName evidence="2">Uncharacterized protein</fullName>
    </submittedName>
</protein>
<comment type="caution">
    <text evidence="2">The sequence shown here is derived from an EMBL/GenBank/DDBJ whole genome shotgun (WGS) entry which is preliminary data.</text>
</comment>
<dbReference type="AlphaFoldDB" id="A0A5C8NQL2"/>
<dbReference type="EMBL" id="VDUW01000006">
    <property type="protein sequence ID" value="TXL64039.1"/>
    <property type="molecule type" value="Genomic_DNA"/>
</dbReference>
<evidence type="ECO:0000256" key="1">
    <source>
        <dbReference type="SAM" id="Phobius"/>
    </source>
</evidence>
<dbReference type="Proteomes" id="UP000321574">
    <property type="component" value="Unassembled WGS sequence"/>
</dbReference>
<name>A0A5C8NQL2_9BACI</name>
<feature type="transmembrane region" description="Helical" evidence="1">
    <location>
        <begin position="12"/>
        <end position="37"/>
    </location>
</feature>
<accession>A0A5C8NQL2</accession>
<dbReference type="OrthoDB" id="2970681at2"/>
<keyword evidence="1" id="KW-1133">Transmembrane helix</keyword>
<dbReference type="RefSeq" id="WP_147667896.1">
    <property type="nucleotide sequence ID" value="NZ_VDUW01000006.1"/>
</dbReference>
<keyword evidence="1" id="KW-0472">Membrane</keyword>
<evidence type="ECO:0000313" key="3">
    <source>
        <dbReference type="Proteomes" id="UP000321574"/>
    </source>
</evidence>
<keyword evidence="1" id="KW-0812">Transmembrane</keyword>
<reference evidence="2 3" key="1">
    <citation type="submission" date="2019-06" db="EMBL/GenBank/DDBJ databases">
        <title>Cerasibacillus sp. nov., isolated from maize field.</title>
        <authorList>
            <person name="Lin S.-Y."/>
            <person name="Tsai C.-F."/>
            <person name="Young C.-C."/>
        </authorList>
    </citation>
    <scope>NUCLEOTIDE SEQUENCE [LARGE SCALE GENOMIC DNA]</scope>
    <source>
        <strain evidence="2 3">CC-CFT480</strain>
    </source>
</reference>